<keyword evidence="2" id="KW-1185">Reference proteome</keyword>
<gene>
    <name evidence="1" type="ORF">PHAVU_008G157900g</name>
</gene>
<evidence type="ECO:0000313" key="2">
    <source>
        <dbReference type="Proteomes" id="UP000000226"/>
    </source>
</evidence>
<dbReference type="Gramene" id="ESW12985">
    <property type="protein sequence ID" value="ESW12985"/>
    <property type="gene ID" value="PHAVU_008G157900g"/>
</dbReference>
<dbReference type="EMBL" id="CM002295">
    <property type="protein sequence ID" value="ESW12985.1"/>
    <property type="molecule type" value="Genomic_DNA"/>
</dbReference>
<dbReference type="AlphaFoldDB" id="V7B5X9"/>
<reference evidence="2" key="1">
    <citation type="journal article" date="2014" name="Nat. Genet.">
        <title>A reference genome for common bean and genome-wide analysis of dual domestications.</title>
        <authorList>
            <person name="Schmutz J."/>
            <person name="McClean P.E."/>
            <person name="Mamidi S."/>
            <person name="Wu G.A."/>
            <person name="Cannon S.B."/>
            <person name="Grimwood J."/>
            <person name="Jenkins J."/>
            <person name="Shu S."/>
            <person name="Song Q."/>
            <person name="Chavarro C."/>
            <person name="Torres-Torres M."/>
            <person name="Geffroy V."/>
            <person name="Moghaddam S.M."/>
            <person name="Gao D."/>
            <person name="Abernathy B."/>
            <person name="Barry K."/>
            <person name="Blair M."/>
            <person name="Brick M.A."/>
            <person name="Chovatia M."/>
            <person name="Gepts P."/>
            <person name="Goodstein D.M."/>
            <person name="Gonzales M."/>
            <person name="Hellsten U."/>
            <person name="Hyten D.L."/>
            <person name="Jia G."/>
            <person name="Kelly J.D."/>
            <person name="Kudrna D."/>
            <person name="Lee R."/>
            <person name="Richard M.M."/>
            <person name="Miklas P.N."/>
            <person name="Osorno J.M."/>
            <person name="Rodrigues J."/>
            <person name="Thareau V."/>
            <person name="Urrea C.A."/>
            <person name="Wang M."/>
            <person name="Yu Y."/>
            <person name="Zhang M."/>
            <person name="Wing R.A."/>
            <person name="Cregan P.B."/>
            <person name="Rokhsar D.S."/>
            <person name="Jackson S.A."/>
        </authorList>
    </citation>
    <scope>NUCLEOTIDE SEQUENCE [LARGE SCALE GENOMIC DNA]</scope>
    <source>
        <strain evidence="2">cv. G19833</strain>
    </source>
</reference>
<sequence>MFQNTKHTLSLMNPSLHHSLYDLTSASSLSSLHQHFAFVTVLSLYTPPNLPFPATSSSLTPLASSPYSMSTASSTSPRSPSIATPPSMTLSCVLSLSTSSTTVATVACALTRRLLWSSSMPLVTTFSWPRRRSFCLPDRGCRDISRNGMFQARSMGCSY</sequence>
<name>V7B5X9_PHAVU</name>
<dbReference type="OrthoDB" id="308449at2759"/>
<evidence type="ECO:0000313" key="1">
    <source>
        <dbReference type="EMBL" id="ESW12985.1"/>
    </source>
</evidence>
<dbReference type="Proteomes" id="UP000000226">
    <property type="component" value="Chromosome 8"/>
</dbReference>
<organism evidence="1 2">
    <name type="scientific">Phaseolus vulgaris</name>
    <name type="common">Kidney bean</name>
    <name type="synonym">French bean</name>
    <dbReference type="NCBI Taxonomy" id="3885"/>
    <lineage>
        <taxon>Eukaryota</taxon>
        <taxon>Viridiplantae</taxon>
        <taxon>Streptophyta</taxon>
        <taxon>Embryophyta</taxon>
        <taxon>Tracheophyta</taxon>
        <taxon>Spermatophyta</taxon>
        <taxon>Magnoliopsida</taxon>
        <taxon>eudicotyledons</taxon>
        <taxon>Gunneridae</taxon>
        <taxon>Pentapetalae</taxon>
        <taxon>rosids</taxon>
        <taxon>fabids</taxon>
        <taxon>Fabales</taxon>
        <taxon>Fabaceae</taxon>
        <taxon>Papilionoideae</taxon>
        <taxon>50 kb inversion clade</taxon>
        <taxon>NPAAA clade</taxon>
        <taxon>indigoferoid/millettioid clade</taxon>
        <taxon>Phaseoleae</taxon>
        <taxon>Phaseolus</taxon>
    </lineage>
</organism>
<proteinExistence type="predicted"/>
<accession>V7B5X9</accession>
<protein>
    <submittedName>
        <fullName evidence="1">Uncharacterized protein</fullName>
    </submittedName>
</protein>